<proteinExistence type="predicted"/>
<organism evidence="1 2">
    <name type="scientific">Jatrophihabitans cynanchi</name>
    <dbReference type="NCBI Taxonomy" id="2944128"/>
    <lineage>
        <taxon>Bacteria</taxon>
        <taxon>Bacillati</taxon>
        <taxon>Actinomycetota</taxon>
        <taxon>Actinomycetes</taxon>
        <taxon>Jatrophihabitantales</taxon>
        <taxon>Jatrophihabitantaceae</taxon>
        <taxon>Jatrophihabitans</taxon>
    </lineage>
</organism>
<dbReference type="Proteomes" id="UP001164693">
    <property type="component" value="Chromosome"/>
</dbReference>
<name>A0ABY7K2H0_9ACTN</name>
<sequence length="162" mass="17628">MKVSRGDGGIRVRLGAPEADTLASLVADLVSALHPDGLDTSDPVYRRLYPDGYQDNPEAADAFRSLTEQSLREERLGRAEQCLAELAAAGSGRGKLDVTLDQAAAERWLRVLNDMRLAIGTRIGITEDDDFDFRPDGPDAMPRAIYAYLTGVQDALVRAQLP</sequence>
<accession>A0ABY7K2H0</accession>
<reference evidence="1" key="1">
    <citation type="submission" date="2022-05" db="EMBL/GenBank/DDBJ databases">
        <title>Jatrophihabitans sp. SB3-54 whole genome sequence.</title>
        <authorList>
            <person name="Suh M.K."/>
            <person name="Eom M.K."/>
            <person name="Kim J.S."/>
            <person name="Kim H.S."/>
            <person name="Do H.E."/>
            <person name="Shin Y.K."/>
            <person name="Lee J.-S."/>
        </authorList>
    </citation>
    <scope>NUCLEOTIDE SEQUENCE</scope>
    <source>
        <strain evidence="1">SB3-54</strain>
    </source>
</reference>
<keyword evidence="2" id="KW-1185">Reference proteome</keyword>
<evidence type="ECO:0000313" key="1">
    <source>
        <dbReference type="EMBL" id="WAX58185.1"/>
    </source>
</evidence>
<dbReference type="RefSeq" id="WP_269444735.1">
    <property type="nucleotide sequence ID" value="NZ_CP097463.1"/>
</dbReference>
<dbReference type="InterPro" id="IPR018561">
    <property type="entry name" value="AosR"/>
</dbReference>
<evidence type="ECO:0000313" key="2">
    <source>
        <dbReference type="Proteomes" id="UP001164693"/>
    </source>
</evidence>
<gene>
    <name evidence="1" type="ORF">M6B22_05310</name>
</gene>
<dbReference type="EMBL" id="CP097463">
    <property type="protein sequence ID" value="WAX58185.1"/>
    <property type="molecule type" value="Genomic_DNA"/>
</dbReference>
<protein>
    <submittedName>
        <fullName evidence="1">DUF2017 domain-containing protein</fullName>
    </submittedName>
</protein>
<dbReference type="Pfam" id="PF09438">
    <property type="entry name" value="DUF2017"/>
    <property type="match status" value="1"/>
</dbReference>